<reference evidence="1 2" key="1">
    <citation type="submission" date="2020-03" db="EMBL/GenBank/DDBJ databases">
        <title>Dissostichus mawsoni Genome sequencing and assembly.</title>
        <authorList>
            <person name="Park H."/>
        </authorList>
    </citation>
    <scope>NUCLEOTIDE SEQUENCE [LARGE SCALE GENOMIC DNA]</scope>
    <source>
        <strain evidence="1">DM0001</strain>
        <tissue evidence="1">Muscle</tissue>
    </source>
</reference>
<name>A0A7J5ZFK2_DISMA</name>
<proteinExistence type="predicted"/>
<comment type="caution">
    <text evidence="1">The sequence shown here is derived from an EMBL/GenBank/DDBJ whole genome shotgun (WGS) entry which is preliminary data.</text>
</comment>
<dbReference type="Proteomes" id="UP000518266">
    <property type="component" value="Unassembled WGS sequence"/>
</dbReference>
<evidence type="ECO:0000313" key="1">
    <source>
        <dbReference type="EMBL" id="KAF3859951.1"/>
    </source>
</evidence>
<sequence>MFCRICRQHKQGVVRGSQTRVFIESPCQSYRKDKLDVHMASEHHKIACQRQSGLTSDYNCLNNRQTELCSLIMMIHFISGNTVLASFEPTVVLEHEAVVGAFKCLYWLIKHEIAHHTNYPALLELANLLGCTYFDKLHIGQKTNYRAHRIIDEMLEILATVVEQPILRAIAQSKAIGLEIDETTDVSVCRQMDIHVR</sequence>
<dbReference type="EMBL" id="JAAKFY010000002">
    <property type="protein sequence ID" value="KAF3859951.1"/>
    <property type="molecule type" value="Genomic_DNA"/>
</dbReference>
<protein>
    <submittedName>
        <fullName evidence="1">Uncharacterized protein</fullName>
    </submittedName>
</protein>
<keyword evidence="2" id="KW-1185">Reference proteome</keyword>
<dbReference type="PANTHER" id="PTHR46880:SF5">
    <property type="entry name" value="DUF4371 DOMAIN-CONTAINING PROTEIN"/>
    <property type="match status" value="1"/>
</dbReference>
<dbReference type="OrthoDB" id="10059291at2759"/>
<accession>A0A7J5ZFK2</accession>
<gene>
    <name evidence="1" type="ORF">F7725_000206</name>
</gene>
<evidence type="ECO:0000313" key="2">
    <source>
        <dbReference type="Proteomes" id="UP000518266"/>
    </source>
</evidence>
<dbReference type="PANTHER" id="PTHR46880">
    <property type="entry name" value="RAS-ASSOCIATING DOMAIN-CONTAINING PROTEIN"/>
    <property type="match status" value="1"/>
</dbReference>
<dbReference type="AlphaFoldDB" id="A0A7J5ZFK2"/>
<organism evidence="1 2">
    <name type="scientific">Dissostichus mawsoni</name>
    <name type="common">Antarctic cod</name>
    <dbReference type="NCBI Taxonomy" id="36200"/>
    <lineage>
        <taxon>Eukaryota</taxon>
        <taxon>Metazoa</taxon>
        <taxon>Chordata</taxon>
        <taxon>Craniata</taxon>
        <taxon>Vertebrata</taxon>
        <taxon>Euteleostomi</taxon>
        <taxon>Actinopterygii</taxon>
        <taxon>Neopterygii</taxon>
        <taxon>Teleostei</taxon>
        <taxon>Neoteleostei</taxon>
        <taxon>Acanthomorphata</taxon>
        <taxon>Eupercaria</taxon>
        <taxon>Perciformes</taxon>
        <taxon>Notothenioidei</taxon>
        <taxon>Nototheniidae</taxon>
        <taxon>Dissostichus</taxon>
    </lineage>
</organism>